<dbReference type="SMART" id="SM01301">
    <property type="entry name" value="PTPlike_phytase"/>
    <property type="match status" value="1"/>
</dbReference>
<keyword evidence="2" id="KW-0378">Hydrolase</keyword>
<reference evidence="6 7" key="1">
    <citation type="submission" date="2014-04" db="EMBL/GenBank/DDBJ databases">
        <title>Evolutionary Origins and Diversification of the Mycorrhizal Mutualists.</title>
        <authorList>
            <consortium name="DOE Joint Genome Institute"/>
            <consortium name="Mycorrhizal Genomics Consortium"/>
            <person name="Kohler A."/>
            <person name="Kuo A."/>
            <person name="Nagy L.G."/>
            <person name="Floudas D."/>
            <person name="Copeland A."/>
            <person name="Barry K.W."/>
            <person name="Cichocki N."/>
            <person name="Veneault-Fourrey C."/>
            <person name="LaButti K."/>
            <person name="Lindquist E.A."/>
            <person name="Lipzen A."/>
            <person name="Lundell T."/>
            <person name="Morin E."/>
            <person name="Murat C."/>
            <person name="Riley R."/>
            <person name="Ohm R."/>
            <person name="Sun H."/>
            <person name="Tunlid A."/>
            <person name="Henrissat B."/>
            <person name="Grigoriev I.V."/>
            <person name="Hibbett D.S."/>
            <person name="Martin F."/>
        </authorList>
    </citation>
    <scope>NUCLEOTIDE SEQUENCE [LARGE SCALE GENOMIC DNA]</scope>
    <source>
        <strain evidence="6 7">MD-312</strain>
    </source>
</reference>
<evidence type="ECO:0000256" key="3">
    <source>
        <dbReference type="SAM" id="MobiDB-lite"/>
    </source>
</evidence>
<dbReference type="GO" id="GO:0005829">
    <property type="term" value="C:cytosol"/>
    <property type="evidence" value="ECO:0007669"/>
    <property type="project" value="TreeGrafter"/>
</dbReference>
<dbReference type="Proteomes" id="UP000053820">
    <property type="component" value="Unassembled WGS sequence"/>
</dbReference>
<protein>
    <recommendedName>
        <fullName evidence="1">phosphatidylinositol-3,4,5-trisphosphate 3-phosphatase</fullName>
        <ecNumber evidence="1">3.1.3.67</ecNumber>
    </recommendedName>
</protein>
<dbReference type="PROSITE" id="PS50056">
    <property type="entry name" value="TYR_PHOSPHATASE_2"/>
    <property type="match status" value="1"/>
</dbReference>
<proteinExistence type="predicted"/>
<dbReference type="EC" id="3.1.3.67" evidence="1"/>
<dbReference type="OrthoDB" id="5632at2759"/>
<accession>A0A0C9W4J8</accession>
<dbReference type="InterPro" id="IPR051281">
    <property type="entry name" value="Dual-spec_lipid-protein_phosph"/>
</dbReference>
<organism evidence="6 7">
    <name type="scientific">Hydnomerulius pinastri MD-312</name>
    <dbReference type="NCBI Taxonomy" id="994086"/>
    <lineage>
        <taxon>Eukaryota</taxon>
        <taxon>Fungi</taxon>
        <taxon>Dikarya</taxon>
        <taxon>Basidiomycota</taxon>
        <taxon>Agaricomycotina</taxon>
        <taxon>Agaricomycetes</taxon>
        <taxon>Agaricomycetidae</taxon>
        <taxon>Boletales</taxon>
        <taxon>Boletales incertae sedis</taxon>
        <taxon>Leucogyrophana</taxon>
    </lineage>
</organism>
<dbReference type="InterPro" id="IPR029023">
    <property type="entry name" value="Tensin_phosphatase"/>
</dbReference>
<evidence type="ECO:0000256" key="1">
    <source>
        <dbReference type="ARBA" id="ARBA00013015"/>
    </source>
</evidence>
<sequence>MSNYLRRLVSGGKARFKDDELDLELDLAYVTDQIIVMGFPATGLESIYRNRRADVQQFLSTRHGSDFWVFNLCPVTENAYDETVFQGRVSRYPFPDHHVPPLSYLPLVTREMHAWLSGSKSRVAVLHCKAGKGRSGTLACAYLLAHSISPSERLSTSSQNYEFGEWSLLSEKEGLRSAASDVSEPAELQSHIDAGTPEVATSPVSGSRVHRSLSCQAAVGPSRDTTEPSLQSVQQILKLHSSRRMKPISKRPSSTLVSSHEPKMGVSIPSQQRWLLYWSQLLAGQEPASFQIPLEGEDRPAVGQEAPLAERRARQVRLTKIIVRMRELSGVQPHLFQAANAIISRSGKGRATGQDANGKVWASLARYSDNLVEEVDRLEQSPRSQPDSEGKRATSLFKSGKWDKEKMVRRFARMGLTSVQPPQGEDPSRQIFTYTLTASSDGEWVELSNEMHKSQSEDRQNTSTLDGSAYTFVSRSTGEGEDLRGVLLEANRELRIKLFMGQVVICWAWLIPAFHISQDSPSCTVTLSRDEIDFAIGIGKALFNVEISFDVV</sequence>
<dbReference type="SUPFAM" id="SSF52799">
    <property type="entry name" value="(Phosphotyrosine protein) phosphatases II"/>
    <property type="match status" value="1"/>
</dbReference>
<evidence type="ECO:0000259" key="5">
    <source>
        <dbReference type="PROSITE" id="PS51181"/>
    </source>
</evidence>
<evidence type="ECO:0000259" key="4">
    <source>
        <dbReference type="PROSITE" id="PS50056"/>
    </source>
</evidence>
<dbReference type="InterPro" id="IPR029021">
    <property type="entry name" value="Prot-tyrosine_phosphatase-like"/>
</dbReference>
<dbReference type="PANTHER" id="PTHR12305:SF81">
    <property type="entry name" value="PHOSPHATIDYLINOSITOL 3,4,5-TRISPHOSPHATE 3-PHOSPHATASE AND DUAL-SPECIFICITY PROTEIN PHOSPHATASE PTEN"/>
    <property type="match status" value="1"/>
</dbReference>
<dbReference type="EMBL" id="KN839862">
    <property type="protein sequence ID" value="KIJ61408.1"/>
    <property type="molecule type" value="Genomic_DNA"/>
</dbReference>
<feature type="domain" description="Tyrosine specific protein phosphatases" evidence="4">
    <location>
        <begin position="102"/>
        <end position="152"/>
    </location>
</feature>
<dbReference type="PROSITE" id="PS00383">
    <property type="entry name" value="TYR_PHOSPHATASE_1"/>
    <property type="match status" value="1"/>
</dbReference>
<dbReference type="PROSITE" id="PS51181">
    <property type="entry name" value="PPASE_TENSIN"/>
    <property type="match status" value="1"/>
</dbReference>
<dbReference type="InterPro" id="IPR016130">
    <property type="entry name" value="Tyr_Pase_AS"/>
</dbReference>
<feature type="compositionally biased region" description="Basic and acidic residues" evidence="3">
    <location>
        <begin position="376"/>
        <end position="392"/>
    </location>
</feature>
<evidence type="ECO:0000256" key="2">
    <source>
        <dbReference type="ARBA" id="ARBA00022801"/>
    </source>
</evidence>
<dbReference type="GO" id="GO:0016314">
    <property type="term" value="F:phosphatidylinositol-3,4,5-trisphosphate 3-phosphatase activity"/>
    <property type="evidence" value="ECO:0007669"/>
    <property type="project" value="TreeGrafter"/>
</dbReference>
<keyword evidence="7" id="KW-1185">Reference proteome</keyword>
<dbReference type="HOGENOM" id="CLU_026170_0_0_1"/>
<gene>
    <name evidence="6" type="ORF">HYDPIDRAFT_115865</name>
</gene>
<dbReference type="Gene3D" id="3.90.190.10">
    <property type="entry name" value="Protein tyrosine phosphatase superfamily"/>
    <property type="match status" value="1"/>
</dbReference>
<feature type="domain" description="Phosphatase tensin-type" evidence="5">
    <location>
        <begin position="16"/>
        <end position="285"/>
    </location>
</feature>
<name>A0A0C9W4J8_9AGAM</name>
<dbReference type="PANTHER" id="PTHR12305">
    <property type="entry name" value="PHOSPHATASE WITH HOMOLOGY TO TENSIN"/>
    <property type="match status" value="1"/>
</dbReference>
<dbReference type="AlphaFoldDB" id="A0A0C9W4J8"/>
<feature type="region of interest" description="Disordered" evidence="3">
    <location>
        <begin position="376"/>
        <end position="396"/>
    </location>
</feature>
<evidence type="ECO:0000313" key="7">
    <source>
        <dbReference type="Proteomes" id="UP000053820"/>
    </source>
</evidence>
<dbReference type="InterPro" id="IPR000387">
    <property type="entry name" value="Tyr_Pase_dom"/>
</dbReference>
<dbReference type="Pfam" id="PF22784">
    <property type="entry name" value="PTP-SAK"/>
    <property type="match status" value="1"/>
</dbReference>
<evidence type="ECO:0000313" key="6">
    <source>
        <dbReference type="EMBL" id="KIJ61408.1"/>
    </source>
</evidence>
<dbReference type="InterPro" id="IPR057023">
    <property type="entry name" value="PTP-SAK"/>
</dbReference>